<dbReference type="InterPro" id="IPR025966">
    <property type="entry name" value="OppC_N"/>
</dbReference>
<feature type="transmembrane region" description="Helical" evidence="9">
    <location>
        <begin position="107"/>
        <end position="132"/>
    </location>
</feature>
<evidence type="ECO:0000259" key="10">
    <source>
        <dbReference type="PROSITE" id="PS50928"/>
    </source>
</evidence>
<dbReference type="PROSITE" id="PS50928">
    <property type="entry name" value="ABC_TM1"/>
    <property type="match status" value="1"/>
</dbReference>
<dbReference type="InterPro" id="IPR035906">
    <property type="entry name" value="MetI-like_sf"/>
</dbReference>
<feature type="transmembrane region" description="Helical" evidence="9">
    <location>
        <begin position="41"/>
        <end position="62"/>
    </location>
</feature>
<sequence length="323" mass="34131">MTERDPAITPPGELRAGAARALEASATPTQLLWRRFKGHRLALGSLLVLLLLALLSFAAPLVEAWSGLSATRVDLMARNAAPSLGNPLGTDELGRDLLIRLLYGGRVSLTVGLAAAAISAVIGTVVGIAAGYYGGRFDAALMRFTDGVISLPLLPLLIVLAAVDFTKLGLPEGLMTSESASLYRMILLVSLVGWTTVARLVRGATLSLKSREFVTAAQALGASNARVMWVHLLPNVASPIIVSTTLSIGNIILLESVLSFLGLGIQPPMASWGNMLTNAQELIYSNPMLAVWPGLLIFITVIAFNFLGDGLQDALDPRSGLQR</sequence>
<keyword evidence="12" id="KW-1185">Reference proteome</keyword>
<dbReference type="GO" id="GO:0005886">
    <property type="term" value="C:plasma membrane"/>
    <property type="evidence" value="ECO:0007669"/>
    <property type="project" value="UniProtKB-SubCell"/>
</dbReference>
<evidence type="ECO:0000256" key="5">
    <source>
        <dbReference type="ARBA" id="ARBA00022856"/>
    </source>
</evidence>
<keyword evidence="2 9" id="KW-0813">Transport</keyword>
<feature type="transmembrane region" description="Helical" evidence="9">
    <location>
        <begin position="144"/>
        <end position="162"/>
    </location>
</feature>
<keyword evidence="6" id="KW-0653">Protein transport</keyword>
<keyword evidence="5" id="KW-0571">Peptide transport</keyword>
<dbReference type="Gene3D" id="1.10.3720.10">
    <property type="entry name" value="MetI-like"/>
    <property type="match status" value="1"/>
</dbReference>
<dbReference type="SUPFAM" id="SSF161098">
    <property type="entry name" value="MetI-like"/>
    <property type="match status" value="1"/>
</dbReference>
<evidence type="ECO:0000256" key="7">
    <source>
        <dbReference type="ARBA" id="ARBA00022989"/>
    </source>
</evidence>
<dbReference type="Pfam" id="PF00528">
    <property type="entry name" value="BPD_transp_1"/>
    <property type="match status" value="1"/>
</dbReference>
<keyword evidence="8 9" id="KW-0472">Membrane</keyword>
<dbReference type="Pfam" id="PF12911">
    <property type="entry name" value="OppC_N"/>
    <property type="match status" value="1"/>
</dbReference>
<dbReference type="GO" id="GO:0015833">
    <property type="term" value="P:peptide transport"/>
    <property type="evidence" value="ECO:0007669"/>
    <property type="project" value="UniProtKB-KW"/>
</dbReference>
<accession>A0A934UZF9</accession>
<protein>
    <submittedName>
        <fullName evidence="11">ABC transporter permease</fullName>
    </submittedName>
</protein>
<dbReference type="RefSeq" id="WP_081728757.1">
    <property type="nucleotide sequence ID" value="NZ_NRRE01000017.1"/>
</dbReference>
<evidence type="ECO:0000256" key="4">
    <source>
        <dbReference type="ARBA" id="ARBA00022692"/>
    </source>
</evidence>
<evidence type="ECO:0000256" key="6">
    <source>
        <dbReference type="ARBA" id="ARBA00022927"/>
    </source>
</evidence>
<feature type="transmembrane region" description="Helical" evidence="9">
    <location>
        <begin position="182"/>
        <end position="201"/>
    </location>
</feature>
<feature type="transmembrane region" description="Helical" evidence="9">
    <location>
        <begin position="286"/>
        <end position="307"/>
    </location>
</feature>
<dbReference type="GO" id="GO:0015031">
    <property type="term" value="P:protein transport"/>
    <property type="evidence" value="ECO:0007669"/>
    <property type="project" value="UniProtKB-KW"/>
</dbReference>
<evidence type="ECO:0000256" key="9">
    <source>
        <dbReference type="RuleBase" id="RU363032"/>
    </source>
</evidence>
<dbReference type="Proteomes" id="UP000778970">
    <property type="component" value="Unassembled WGS sequence"/>
</dbReference>
<evidence type="ECO:0000256" key="3">
    <source>
        <dbReference type="ARBA" id="ARBA00022475"/>
    </source>
</evidence>
<evidence type="ECO:0000256" key="1">
    <source>
        <dbReference type="ARBA" id="ARBA00004651"/>
    </source>
</evidence>
<feature type="domain" description="ABC transmembrane type-1" evidence="10">
    <location>
        <begin position="105"/>
        <end position="308"/>
    </location>
</feature>
<keyword evidence="3" id="KW-1003">Cell membrane</keyword>
<dbReference type="AlphaFoldDB" id="A0A934UZF9"/>
<dbReference type="InterPro" id="IPR050366">
    <property type="entry name" value="BP-dependent_transpt_permease"/>
</dbReference>
<dbReference type="EMBL" id="NRRE01000017">
    <property type="protein sequence ID" value="MBK1696476.1"/>
    <property type="molecule type" value="Genomic_DNA"/>
</dbReference>
<gene>
    <name evidence="11" type="ORF">CKO21_04365</name>
</gene>
<feature type="transmembrane region" description="Helical" evidence="9">
    <location>
        <begin position="240"/>
        <end position="265"/>
    </location>
</feature>
<organism evidence="11 12">
    <name type="scientific">Rhodovibrio salinarum</name>
    <dbReference type="NCBI Taxonomy" id="1087"/>
    <lineage>
        <taxon>Bacteria</taxon>
        <taxon>Pseudomonadati</taxon>
        <taxon>Pseudomonadota</taxon>
        <taxon>Alphaproteobacteria</taxon>
        <taxon>Rhodospirillales</taxon>
        <taxon>Rhodovibrionaceae</taxon>
        <taxon>Rhodovibrio</taxon>
    </lineage>
</organism>
<evidence type="ECO:0000313" key="12">
    <source>
        <dbReference type="Proteomes" id="UP000778970"/>
    </source>
</evidence>
<name>A0A934UZF9_9PROT</name>
<keyword evidence="7 9" id="KW-1133">Transmembrane helix</keyword>
<evidence type="ECO:0000256" key="8">
    <source>
        <dbReference type="ARBA" id="ARBA00023136"/>
    </source>
</evidence>
<keyword evidence="4 9" id="KW-0812">Transmembrane</keyword>
<comment type="similarity">
    <text evidence="9">Belongs to the binding-protein-dependent transport system permease family.</text>
</comment>
<dbReference type="InterPro" id="IPR000515">
    <property type="entry name" value="MetI-like"/>
</dbReference>
<proteinExistence type="inferred from homology"/>
<evidence type="ECO:0000256" key="2">
    <source>
        <dbReference type="ARBA" id="ARBA00022448"/>
    </source>
</evidence>
<dbReference type="CDD" id="cd06261">
    <property type="entry name" value="TM_PBP2"/>
    <property type="match status" value="1"/>
</dbReference>
<dbReference type="PANTHER" id="PTHR43386:SF1">
    <property type="entry name" value="D,D-DIPEPTIDE TRANSPORT SYSTEM PERMEASE PROTEIN DDPC-RELATED"/>
    <property type="match status" value="1"/>
</dbReference>
<evidence type="ECO:0000313" key="11">
    <source>
        <dbReference type="EMBL" id="MBK1696476.1"/>
    </source>
</evidence>
<dbReference type="PANTHER" id="PTHR43386">
    <property type="entry name" value="OLIGOPEPTIDE TRANSPORT SYSTEM PERMEASE PROTEIN APPC"/>
    <property type="match status" value="1"/>
</dbReference>
<reference evidence="11" key="1">
    <citation type="submission" date="2017-08" db="EMBL/GenBank/DDBJ databases">
        <authorList>
            <person name="Imhoff J.F."/>
            <person name="Rahn T."/>
            <person name="Kuenzel S."/>
            <person name="Neulinger S.C."/>
        </authorList>
    </citation>
    <scope>NUCLEOTIDE SEQUENCE</scope>
    <source>
        <strain evidence="11">DSM 9154</strain>
    </source>
</reference>
<reference evidence="11" key="2">
    <citation type="journal article" date="2020" name="Microorganisms">
        <title>Osmotic Adaptation and Compatible Solute Biosynthesis of Phototrophic Bacteria as Revealed from Genome Analyses.</title>
        <authorList>
            <person name="Imhoff J.F."/>
            <person name="Rahn T."/>
            <person name="Kunzel S."/>
            <person name="Keller A."/>
            <person name="Neulinger S.C."/>
        </authorList>
    </citation>
    <scope>NUCLEOTIDE SEQUENCE</scope>
    <source>
        <strain evidence="11">DSM 9154</strain>
    </source>
</reference>
<comment type="caution">
    <text evidence="11">The sequence shown here is derived from an EMBL/GenBank/DDBJ whole genome shotgun (WGS) entry which is preliminary data.</text>
</comment>
<dbReference type="GO" id="GO:0055085">
    <property type="term" value="P:transmembrane transport"/>
    <property type="evidence" value="ECO:0007669"/>
    <property type="project" value="InterPro"/>
</dbReference>
<comment type="subcellular location">
    <subcellularLocation>
        <location evidence="1 9">Cell membrane</location>
        <topology evidence="1 9">Multi-pass membrane protein</topology>
    </subcellularLocation>
</comment>